<protein>
    <submittedName>
        <fullName evidence="1">Uncharacterized protein</fullName>
    </submittedName>
</protein>
<reference evidence="1 2" key="1">
    <citation type="submission" date="2019-10" db="EMBL/GenBank/DDBJ databases">
        <authorList>
            <person name="Palmer J.M."/>
        </authorList>
    </citation>
    <scope>NUCLEOTIDE SEQUENCE [LARGE SCALE GENOMIC DNA]</scope>
    <source>
        <strain evidence="1 2">TWF730</strain>
    </source>
</reference>
<proteinExistence type="predicted"/>
<name>A0AAV9V5X4_9PEZI</name>
<dbReference type="Proteomes" id="UP001373714">
    <property type="component" value="Unassembled WGS sequence"/>
</dbReference>
<comment type="caution">
    <text evidence="1">The sequence shown here is derived from an EMBL/GenBank/DDBJ whole genome shotgun (WGS) entry which is preliminary data.</text>
</comment>
<evidence type="ECO:0000313" key="2">
    <source>
        <dbReference type="Proteomes" id="UP001373714"/>
    </source>
</evidence>
<keyword evidence="2" id="KW-1185">Reference proteome</keyword>
<organism evidence="1 2">
    <name type="scientific">Orbilia blumenaviensis</name>
    <dbReference type="NCBI Taxonomy" id="1796055"/>
    <lineage>
        <taxon>Eukaryota</taxon>
        <taxon>Fungi</taxon>
        <taxon>Dikarya</taxon>
        <taxon>Ascomycota</taxon>
        <taxon>Pezizomycotina</taxon>
        <taxon>Orbiliomycetes</taxon>
        <taxon>Orbiliales</taxon>
        <taxon>Orbiliaceae</taxon>
        <taxon>Orbilia</taxon>
    </lineage>
</organism>
<accession>A0AAV9V5X4</accession>
<sequence length="68" mass="7506">MSRLISDAQQELQLQGLPQPVSIPNVPPPPRKAAISGRYGMEDIDMILRDGDGDEFKVMNLKDDKPDG</sequence>
<gene>
    <name evidence="1" type="ORF">TWF730_008627</name>
</gene>
<evidence type="ECO:0000313" key="1">
    <source>
        <dbReference type="EMBL" id="KAK6354215.1"/>
    </source>
</evidence>
<dbReference type="EMBL" id="JAVHNS010000005">
    <property type="protein sequence ID" value="KAK6354215.1"/>
    <property type="molecule type" value="Genomic_DNA"/>
</dbReference>
<dbReference type="AlphaFoldDB" id="A0AAV9V5X4"/>